<dbReference type="OrthoDB" id="43460at2759"/>
<evidence type="ECO:0000313" key="2">
    <source>
        <dbReference type="Proteomes" id="UP000009192"/>
    </source>
</evidence>
<gene>
    <name evidence="1" type="primary">Dmoj\GI25754</name>
    <name evidence="1" type="ORF">Dmoj_GI25754</name>
</gene>
<organism evidence="1 2">
    <name type="scientific">Drosophila mojavensis</name>
    <name type="common">Fruit fly</name>
    <dbReference type="NCBI Taxonomy" id="7230"/>
    <lineage>
        <taxon>Eukaryota</taxon>
        <taxon>Metazoa</taxon>
        <taxon>Ecdysozoa</taxon>
        <taxon>Arthropoda</taxon>
        <taxon>Hexapoda</taxon>
        <taxon>Insecta</taxon>
        <taxon>Pterygota</taxon>
        <taxon>Neoptera</taxon>
        <taxon>Endopterygota</taxon>
        <taxon>Diptera</taxon>
        <taxon>Brachycera</taxon>
        <taxon>Muscomorpha</taxon>
        <taxon>Ephydroidea</taxon>
        <taxon>Drosophilidae</taxon>
        <taxon>Drosophila</taxon>
    </lineage>
</organism>
<dbReference type="Pfam" id="PF10300">
    <property type="entry name" value="Iml2-TPR_39"/>
    <property type="match status" value="1"/>
</dbReference>
<dbReference type="InterPro" id="IPR019412">
    <property type="entry name" value="IML2/TPR_39"/>
</dbReference>
<accession>A0A0Q9XPN6</accession>
<dbReference type="PANTHER" id="PTHR31859">
    <property type="entry name" value="TETRATRICOPEPTIDE REPEAT PROTEIN 39 FAMILY MEMBER"/>
    <property type="match status" value="1"/>
</dbReference>
<sequence length="586" mass="67866">MLYIYVYLSYKVKDMDNSDSSEEFFDARSEQFDTTPLEMDLTTSLKEGKLAINYFFDNRFEEARKLLKPFTGLSLYHSLGTAVFAFLEAMLTFEHVDEASAELKRCIDLCQRLRRKNTLAEAISNTFKKRNFNSLTDLECHAELCMAEVLLMSALLTFIEDENLSGLIRGSLQVRQCYNCFRFCGQIMKHRTWESSPTSVKIHFRSGVHLGIGTFNLMISMLPVRVIKVLQFIGFSTNRKDGLNDLRTGYQENGLRQILCALSLLGYYLMVIPMLSAKHSTNDLNLCDEILTSQLAKYPNGVWMLFFKGRFELIQGHLDAAESWYVRSWKSQDAWPQFHYLSFWELLWINCIQQKWSDAQFYASQLLEKSKWSRSIYTYQLAAIKLMLNPKSDEDKSEIKKLMLEVPAYRQKIAGKSLPMEKFMAGRSIRYNSQNNRLVLPLIELMYLWNIFKFIGKNYQMADSLLQIINGELAMFDKPSTDLYYADNRALCLLLRGSCYVQMGESVLALQDFTECIHQNGIVEDHFIIPYAYVECALCHAANDPALAISILQDTKKKFSKYALESRLHFRIHMALMELNGNSHKL</sequence>
<dbReference type="KEGG" id="dmo:Dmoj_GI25754"/>
<name>A0A0Q9XPN6_DROMO</name>
<evidence type="ECO:0000313" key="1">
    <source>
        <dbReference type="EMBL" id="KRG07220.1"/>
    </source>
</evidence>
<dbReference type="Proteomes" id="UP000009192">
    <property type="component" value="Unassembled WGS sequence"/>
</dbReference>
<dbReference type="InParanoid" id="A0A0Q9XPN6"/>
<proteinExistence type="predicted"/>
<protein>
    <submittedName>
        <fullName evidence="1">Uncharacterized protein, isoform C</fullName>
    </submittedName>
</protein>
<reference evidence="1 2" key="1">
    <citation type="journal article" date="2007" name="Nature">
        <title>Evolution of genes and genomes on the Drosophila phylogeny.</title>
        <authorList>
            <consortium name="Drosophila 12 Genomes Consortium"/>
            <person name="Clark A.G."/>
            <person name="Eisen M.B."/>
            <person name="Smith D.R."/>
            <person name="Bergman C.M."/>
            <person name="Oliver B."/>
            <person name="Markow T.A."/>
            <person name="Kaufman T.C."/>
            <person name="Kellis M."/>
            <person name="Gelbart W."/>
            <person name="Iyer V.N."/>
            <person name="Pollard D.A."/>
            <person name="Sackton T.B."/>
            <person name="Larracuente A.M."/>
            <person name="Singh N.D."/>
            <person name="Abad J.P."/>
            <person name="Abt D.N."/>
            <person name="Adryan B."/>
            <person name="Aguade M."/>
            <person name="Akashi H."/>
            <person name="Anderson W.W."/>
            <person name="Aquadro C.F."/>
            <person name="Ardell D.H."/>
            <person name="Arguello R."/>
            <person name="Artieri C.G."/>
            <person name="Barbash D.A."/>
            <person name="Barker D."/>
            <person name="Barsanti P."/>
            <person name="Batterham P."/>
            <person name="Batzoglou S."/>
            <person name="Begun D."/>
            <person name="Bhutkar A."/>
            <person name="Blanco E."/>
            <person name="Bosak S.A."/>
            <person name="Bradley R.K."/>
            <person name="Brand A.D."/>
            <person name="Brent M.R."/>
            <person name="Brooks A.N."/>
            <person name="Brown R.H."/>
            <person name="Butlin R.K."/>
            <person name="Caggese C."/>
            <person name="Calvi B.R."/>
            <person name="Bernardo de Carvalho A."/>
            <person name="Caspi A."/>
            <person name="Castrezana S."/>
            <person name="Celniker S.E."/>
            <person name="Chang J.L."/>
            <person name="Chapple C."/>
            <person name="Chatterji S."/>
            <person name="Chinwalla A."/>
            <person name="Civetta A."/>
            <person name="Clifton S.W."/>
            <person name="Comeron J.M."/>
            <person name="Costello J.C."/>
            <person name="Coyne J.A."/>
            <person name="Daub J."/>
            <person name="David R.G."/>
            <person name="Delcher A.L."/>
            <person name="Delehaunty K."/>
            <person name="Do C.B."/>
            <person name="Ebling H."/>
            <person name="Edwards K."/>
            <person name="Eickbush T."/>
            <person name="Evans J.D."/>
            <person name="Filipski A."/>
            <person name="Findeiss S."/>
            <person name="Freyhult E."/>
            <person name="Fulton L."/>
            <person name="Fulton R."/>
            <person name="Garcia A.C."/>
            <person name="Gardiner A."/>
            <person name="Garfield D.A."/>
            <person name="Garvin B.E."/>
            <person name="Gibson G."/>
            <person name="Gilbert D."/>
            <person name="Gnerre S."/>
            <person name="Godfrey J."/>
            <person name="Good R."/>
            <person name="Gotea V."/>
            <person name="Gravely B."/>
            <person name="Greenberg A.J."/>
            <person name="Griffiths-Jones S."/>
            <person name="Gross S."/>
            <person name="Guigo R."/>
            <person name="Gustafson E.A."/>
            <person name="Haerty W."/>
            <person name="Hahn M.W."/>
            <person name="Halligan D.L."/>
            <person name="Halpern A.L."/>
            <person name="Halter G.M."/>
            <person name="Han M.V."/>
            <person name="Heger A."/>
            <person name="Hillier L."/>
            <person name="Hinrichs A.S."/>
            <person name="Holmes I."/>
            <person name="Hoskins R.A."/>
            <person name="Hubisz M.J."/>
            <person name="Hultmark D."/>
            <person name="Huntley M.A."/>
            <person name="Jaffe D.B."/>
            <person name="Jagadeeshan S."/>
            <person name="Jeck W.R."/>
            <person name="Johnson J."/>
            <person name="Jones C.D."/>
            <person name="Jordan W.C."/>
            <person name="Karpen G.H."/>
            <person name="Kataoka E."/>
            <person name="Keightley P.D."/>
            <person name="Kheradpour P."/>
            <person name="Kirkness E.F."/>
            <person name="Koerich L.B."/>
            <person name="Kristiansen K."/>
            <person name="Kudrna D."/>
            <person name="Kulathinal R.J."/>
            <person name="Kumar S."/>
            <person name="Kwok R."/>
            <person name="Lander E."/>
            <person name="Langley C.H."/>
            <person name="Lapoint R."/>
            <person name="Lazzaro B.P."/>
            <person name="Lee S.J."/>
            <person name="Levesque L."/>
            <person name="Li R."/>
            <person name="Lin C.F."/>
            <person name="Lin M.F."/>
            <person name="Lindblad-Toh K."/>
            <person name="Llopart A."/>
            <person name="Long M."/>
            <person name="Low L."/>
            <person name="Lozovsky E."/>
            <person name="Lu J."/>
            <person name="Luo M."/>
            <person name="Machado C.A."/>
            <person name="Makalowski W."/>
            <person name="Marzo M."/>
            <person name="Matsuda M."/>
            <person name="Matzkin L."/>
            <person name="McAllister B."/>
            <person name="McBride C.S."/>
            <person name="McKernan B."/>
            <person name="McKernan K."/>
            <person name="Mendez-Lago M."/>
            <person name="Minx P."/>
            <person name="Mollenhauer M.U."/>
            <person name="Montooth K."/>
            <person name="Mount S.M."/>
            <person name="Mu X."/>
            <person name="Myers E."/>
            <person name="Negre B."/>
            <person name="Newfeld S."/>
            <person name="Nielsen R."/>
            <person name="Noor M.A."/>
            <person name="O'Grady P."/>
            <person name="Pachter L."/>
            <person name="Papaceit M."/>
            <person name="Parisi M.J."/>
            <person name="Parisi M."/>
            <person name="Parts L."/>
            <person name="Pedersen J.S."/>
            <person name="Pesole G."/>
            <person name="Phillippy A.M."/>
            <person name="Ponting C.P."/>
            <person name="Pop M."/>
            <person name="Porcelli D."/>
            <person name="Powell J.R."/>
            <person name="Prohaska S."/>
            <person name="Pruitt K."/>
            <person name="Puig M."/>
            <person name="Quesneville H."/>
            <person name="Ram K.R."/>
            <person name="Rand D."/>
            <person name="Rasmussen M.D."/>
            <person name="Reed L.K."/>
            <person name="Reenan R."/>
            <person name="Reily A."/>
            <person name="Remington K.A."/>
            <person name="Rieger T.T."/>
            <person name="Ritchie M.G."/>
            <person name="Robin C."/>
            <person name="Rogers Y.H."/>
            <person name="Rohde C."/>
            <person name="Rozas J."/>
            <person name="Rubenfield M.J."/>
            <person name="Ruiz A."/>
            <person name="Russo S."/>
            <person name="Salzberg S.L."/>
            <person name="Sanchez-Gracia A."/>
            <person name="Saranga D.J."/>
            <person name="Sato H."/>
            <person name="Schaeffer S.W."/>
            <person name="Schatz M.C."/>
            <person name="Schlenke T."/>
            <person name="Schwartz R."/>
            <person name="Segarra C."/>
            <person name="Singh R.S."/>
            <person name="Sirot L."/>
            <person name="Sirota M."/>
            <person name="Sisneros N.B."/>
            <person name="Smith C.D."/>
            <person name="Smith T.F."/>
            <person name="Spieth J."/>
            <person name="Stage D.E."/>
            <person name="Stark A."/>
            <person name="Stephan W."/>
            <person name="Strausberg R.L."/>
            <person name="Strempel S."/>
            <person name="Sturgill D."/>
            <person name="Sutton G."/>
            <person name="Sutton G.G."/>
            <person name="Tao W."/>
            <person name="Teichmann S."/>
            <person name="Tobari Y.N."/>
            <person name="Tomimura Y."/>
            <person name="Tsolas J.M."/>
            <person name="Valente V.L."/>
            <person name="Venter E."/>
            <person name="Venter J.C."/>
            <person name="Vicario S."/>
            <person name="Vieira F.G."/>
            <person name="Vilella A.J."/>
            <person name="Villasante A."/>
            <person name="Walenz B."/>
            <person name="Wang J."/>
            <person name="Wasserman M."/>
            <person name="Watts T."/>
            <person name="Wilson D."/>
            <person name="Wilson R.K."/>
            <person name="Wing R.A."/>
            <person name="Wolfner M.F."/>
            <person name="Wong A."/>
            <person name="Wong G.K."/>
            <person name="Wu C.I."/>
            <person name="Wu G."/>
            <person name="Yamamoto D."/>
            <person name="Yang H.P."/>
            <person name="Yang S.P."/>
            <person name="Yorke J.A."/>
            <person name="Yoshida K."/>
            <person name="Zdobnov E."/>
            <person name="Zhang P."/>
            <person name="Zhang Y."/>
            <person name="Zimin A.V."/>
            <person name="Baldwin J."/>
            <person name="Abdouelleil A."/>
            <person name="Abdulkadir J."/>
            <person name="Abebe A."/>
            <person name="Abera B."/>
            <person name="Abreu J."/>
            <person name="Acer S.C."/>
            <person name="Aftuck L."/>
            <person name="Alexander A."/>
            <person name="An P."/>
            <person name="Anderson E."/>
            <person name="Anderson S."/>
            <person name="Arachi H."/>
            <person name="Azer M."/>
            <person name="Bachantsang P."/>
            <person name="Barry A."/>
            <person name="Bayul T."/>
            <person name="Berlin A."/>
            <person name="Bessette D."/>
            <person name="Bloom T."/>
            <person name="Blye J."/>
            <person name="Boguslavskiy L."/>
            <person name="Bonnet C."/>
            <person name="Boukhgalter B."/>
            <person name="Bourzgui I."/>
            <person name="Brown A."/>
            <person name="Cahill P."/>
            <person name="Channer S."/>
            <person name="Cheshatsang Y."/>
            <person name="Chuda L."/>
            <person name="Citroen M."/>
            <person name="Collymore A."/>
            <person name="Cooke P."/>
            <person name="Costello M."/>
            <person name="D'Aco K."/>
            <person name="Daza R."/>
            <person name="De Haan G."/>
            <person name="DeGray S."/>
            <person name="DeMaso C."/>
            <person name="Dhargay N."/>
            <person name="Dooley K."/>
            <person name="Dooley E."/>
            <person name="Doricent M."/>
            <person name="Dorje P."/>
            <person name="Dorjee K."/>
            <person name="Dupes A."/>
            <person name="Elong R."/>
            <person name="Falk J."/>
            <person name="Farina A."/>
            <person name="Faro S."/>
            <person name="Ferguson D."/>
            <person name="Fisher S."/>
            <person name="Foley C.D."/>
            <person name="Franke A."/>
            <person name="Friedrich D."/>
            <person name="Gadbois L."/>
            <person name="Gearin G."/>
            <person name="Gearin C.R."/>
            <person name="Giannoukos G."/>
            <person name="Goode T."/>
            <person name="Graham J."/>
            <person name="Grandbois E."/>
            <person name="Grewal S."/>
            <person name="Gyaltsen K."/>
            <person name="Hafez N."/>
            <person name="Hagos B."/>
            <person name="Hall J."/>
            <person name="Henson C."/>
            <person name="Hollinger A."/>
            <person name="Honan T."/>
            <person name="Huard M.D."/>
            <person name="Hughes L."/>
            <person name="Hurhula B."/>
            <person name="Husby M.E."/>
            <person name="Kamat A."/>
            <person name="Kanga B."/>
            <person name="Kashin S."/>
            <person name="Khazanovich D."/>
            <person name="Kisner P."/>
            <person name="Lance K."/>
            <person name="Lara M."/>
            <person name="Lee W."/>
            <person name="Lennon N."/>
            <person name="Letendre F."/>
            <person name="LeVine R."/>
            <person name="Lipovsky A."/>
            <person name="Liu X."/>
            <person name="Liu J."/>
            <person name="Liu S."/>
            <person name="Lokyitsang T."/>
            <person name="Lokyitsang Y."/>
            <person name="Lubonja R."/>
            <person name="Lui A."/>
            <person name="MacDonald P."/>
            <person name="Magnisalis V."/>
            <person name="Maru K."/>
            <person name="Matthews C."/>
            <person name="McCusker W."/>
            <person name="McDonough S."/>
            <person name="Mehta T."/>
            <person name="Meldrim J."/>
            <person name="Meneus L."/>
            <person name="Mihai O."/>
            <person name="Mihalev A."/>
            <person name="Mihova T."/>
            <person name="Mittelman R."/>
            <person name="Mlenga V."/>
            <person name="Montmayeur A."/>
            <person name="Mulrain L."/>
            <person name="Navidi A."/>
            <person name="Naylor J."/>
            <person name="Negash T."/>
            <person name="Nguyen T."/>
            <person name="Nguyen N."/>
            <person name="Nicol R."/>
            <person name="Norbu C."/>
            <person name="Norbu N."/>
            <person name="Novod N."/>
            <person name="O'Neill B."/>
            <person name="Osman S."/>
            <person name="Markiewicz E."/>
            <person name="Oyono O.L."/>
            <person name="Patti C."/>
            <person name="Phunkhang P."/>
            <person name="Pierre F."/>
            <person name="Priest M."/>
            <person name="Raghuraman S."/>
            <person name="Rege F."/>
            <person name="Reyes R."/>
            <person name="Rise C."/>
            <person name="Rogov P."/>
            <person name="Ross K."/>
            <person name="Ryan E."/>
            <person name="Settipalli S."/>
            <person name="Shea T."/>
            <person name="Sherpa N."/>
            <person name="Shi L."/>
            <person name="Shih D."/>
            <person name="Sparrow T."/>
            <person name="Spaulding J."/>
            <person name="Stalker J."/>
            <person name="Stange-Thomann N."/>
            <person name="Stavropoulos S."/>
            <person name="Stone C."/>
            <person name="Strader C."/>
            <person name="Tesfaye S."/>
            <person name="Thomson T."/>
            <person name="Thoulutsang Y."/>
            <person name="Thoulutsang D."/>
            <person name="Topham K."/>
            <person name="Topping I."/>
            <person name="Tsamla T."/>
            <person name="Vassiliev H."/>
            <person name="Vo A."/>
            <person name="Wangchuk T."/>
            <person name="Wangdi T."/>
            <person name="Weiand M."/>
            <person name="Wilkinson J."/>
            <person name="Wilson A."/>
            <person name="Yadav S."/>
            <person name="Young G."/>
            <person name="Yu Q."/>
            <person name="Zembek L."/>
            <person name="Zhong D."/>
            <person name="Zimmer A."/>
            <person name="Zwirko Z."/>
            <person name="Jaffe D.B."/>
            <person name="Alvarez P."/>
            <person name="Brockman W."/>
            <person name="Butler J."/>
            <person name="Chin C."/>
            <person name="Gnerre S."/>
            <person name="Grabherr M."/>
            <person name="Kleber M."/>
            <person name="Mauceli E."/>
            <person name="MacCallum I."/>
        </authorList>
    </citation>
    <scope>NUCLEOTIDE SEQUENCE [LARGE SCALE GENOMIC DNA]</scope>
    <source>
        <strain evidence="2">Tucson 15081-1352.22</strain>
    </source>
</reference>
<dbReference type="EMBL" id="CH933813">
    <property type="protein sequence ID" value="KRG07220.1"/>
    <property type="molecule type" value="Genomic_DNA"/>
</dbReference>
<dbReference type="PANTHER" id="PTHR31859:SF9">
    <property type="entry name" value="TETRATRICOPEPTIDE REPEAT PROTEIN 39B"/>
    <property type="match status" value="1"/>
</dbReference>
<keyword evidence="2" id="KW-1185">Reference proteome</keyword>
<dbReference type="AlphaFoldDB" id="A0A0Q9XPN6"/>